<dbReference type="AlphaFoldDB" id="A0A399J2U7"/>
<keyword evidence="2 6" id="KW-0255">Endonuclease</keyword>
<dbReference type="RefSeq" id="WP_119398877.1">
    <property type="nucleotide sequence ID" value="NZ_QWJJ01000007.1"/>
</dbReference>
<dbReference type="PIRSF" id="PIRSF018267">
    <property type="entry name" value="VSR_endonuc"/>
    <property type="match status" value="1"/>
</dbReference>
<dbReference type="EMBL" id="QWJJ01000007">
    <property type="protein sequence ID" value="RII38967.1"/>
    <property type="molecule type" value="Genomic_DNA"/>
</dbReference>
<dbReference type="CDD" id="cd00221">
    <property type="entry name" value="Vsr"/>
    <property type="match status" value="1"/>
</dbReference>
<dbReference type="InterPro" id="IPR004603">
    <property type="entry name" value="DNA_mismatch_endonuc_vsr"/>
</dbReference>
<comment type="caution">
    <text evidence="8">The sequence shown here is derived from an EMBL/GenBank/DDBJ whole genome shotgun (WGS) entry which is preliminary data.</text>
</comment>
<dbReference type="OrthoDB" id="9801520at2"/>
<comment type="function">
    <text evidence="6">May nick specific sequences that contain T:G mispairs resulting from m5C-deamination.</text>
</comment>
<comment type="similarity">
    <text evidence="6">Belongs to the vsr family.</text>
</comment>
<proteinExistence type="inferred from homology"/>
<dbReference type="Pfam" id="PF03852">
    <property type="entry name" value="Vsr"/>
    <property type="match status" value="1"/>
</dbReference>
<dbReference type="EC" id="3.1.-.-" evidence="6"/>
<dbReference type="GO" id="GO:0006298">
    <property type="term" value="P:mismatch repair"/>
    <property type="evidence" value="ECO:0007669"/>
    <property type="project" value="UniProtKB-UniRule"/>
</dbReference>
<evidence type="ECO:0000256" key="2">
    <source>
        <dbReference type="ARBA" id="ARBA00022759"/>
    </source>
</evidence>
<dbReference type="NCBIfam" id="TIGR00632">
    <property type="entry name" value="vsr"/>
    <property type="match status" value="1"/>
</dbReference>
<name>A0A399J2U7_9RHOB</name>
<evidence type="ECO:0000313" key="9">
    <source>
        <dbReference type="Proteomes" id="UP000265848"/>
    </source>
</evidence>
<feature type="compositionally biased region" description="Basic and acidic residues" evidence="7">
    <location>
        <begin position="10"/>
        <end position="20"/>
    </location>
</feature>
<evidence type="ECO:0000256" key="6">
    <source>
        <dbReference type="PIRNR" id="PIRNR018267"/>
    </source>
</evidence>
<reference evidence="8 9" key="1">
    <citation type="submission" date="2018-08" db="EMBL/GenBank/DDBJ databases">
        <title>Pseudooceanicola sediminis CY03 in the family Rhodobacteracea.</title>
        <authorList>
            <person name="Zhang Y.-J."/>
        </authorList>
    </citation>
    <scope>NUCLEOTIDE SEQUENCE [LARGE SCALE GENOMIC DNA]</scope>
    <source>
        <strain evidence="8 9">CY03</strain>
    </source>
</reference>
<organism evidence="8 9">
    <name type="scientific">Pseudooceanicola sediminis</name>
    <dbReference type="NCBI Taxonomy" id="2211117"/>
    <lineage>
        <taxon>Bacteria</taxon>
        <taxon>Pseudomonadati</taxon>
        <taxon>Pseudomonadota</taxon>
        <taxon>Alphaproteobacteria</taxon>
        <taxon>Rhodobacterales</taxon>
        <taxon>Paracoccaceae</taxon>
        <taxon>Pseudooceanicola</taxon>
    </lineage>
</organism>
<gene>
    <name evidence="8" type="primary">vsr</name>
    <name evidence="8" type="ORF">DL237_09830</name>
</gene>
<evidence type="ECO:0000256" key="4">
    <source>
        <dbReference type="ARBA" id="ARBA00022801"/>
    </source>
</evidence>
<dbReference type="Gene3D" id="3.40.960.10">
    <property type="entry name" value="VSR Endonuclease"/>
    <property type="match status" value="1"/>
</dbReference>
<evidence type="ECO:0000256" key="3">
    <source>
        <dbReference type="ARBA" id="ARBA00022763"/>
    </source>
</evidence>
<evidence type="ECO:0000313" key="8">
    <source>
        <dbReference type="EMBL" id="RII38967.1"/>
    </source>
</evidence>
<keyword evidence="1 6" id="KW-0540">Nuclease</keyword>
<dbReference type="Proteomes" id="UP000265848">
    <property type="component" value="Unassembled WGS sequence"/>
</dbReference>
<dbReference type="SUPFAM" id="SSF52980">
    <property type="entry name" value="Restriction endonuclease-like"/>
    <property type="match status" value="1"/>
</dbReference>
<protein>
    <recommendedName>
        <fullName evidence="6">Very short patch repair endonuclease</fullName>
        <ecNumber evidence="6">3.1.-.-</ecNumber>
    </recommendedName>
</protein>
<sequence length="138" mass="16441">MRVDTLTPEQRSERMSRVRGRDTKPELLVRRLVHGMGYRYRLHRHDLPGKPDLVFPARRKVIFVHGCFWHRHPDPACPLARLPKSRLDFWGPKLETNRKRDERNIVLLAELGWDVLVIWECQTKNREELQARIGEFLG</sequence>
<keyword evidence="9" id="KW-1185">Reference proteome</keyword>
<evidence type="ECO:0000256" key="5">
    <source>
        <dbReference type="ARBA" id="ARBA00023204"/>
    </source>
</evidence>
<evidence type="ECO:0000256" key="7">
    <source>
        <dbReference type="SAM" id="MobiDB-lite"/>
    </source>
</evidence>
<keyword evidence="5 6" id="KW-0234">DNA repair</keyword>
<evidence type="ECO:0000256" key="1">
    <source>
        <dbReference type="ARBA" id="ARBA00022722"/>
    </source>
</evidence>
<keyword evidence="3 6" id="KW-0227">DNA damage</keyword>
<dbReference type="InterPro" id="IPR011335">
    <property type="entry name" value="Restrct_endonuc-II-like"/>
</dbReference>
<dbReference type="GO" id="GO:0004519">
    <property type="term" value="F:endonuclease activity"/>
    <property type="evidence" value="ECO:0007669"/>
    <property type="project" value="UniProtKB-KW"/>
</dbReference>
<dbReference type="GO" id="GO:0016787">
    <property type="term" value="F:hydrolase activity"/>
    <property type="evidence" value="ECO:0007669"/>
    <property type="project" value="UniProtKB-KW"/>
</dbReference>
<keyword evidence="4 6" id="KW-0378">Hydrolase</keyword>
<accession>A0A399J2U7</accession>
<feature type="region of interest" description="Disordered" evidence="7">
    <location>
        <begin position="1"/>
        <end position="20"/>
    </location>
</feature>